<keyword evidence="8 10" id="KW-0028">Amino-acid biosynthesis</keyword>
<dbReference type="GO" id="GO:0042450">
    <property type="term" value="P:L-arginine biosynthetic process via ornithine"/>
    <property type="evidence" value="ECO:0007669"/>
    <property type="project" value="UniProtKB-UniRule"/>
</dbReference>
<evidence type="ECO:0000259" key="11">
    <source>
        <dbReference type="Pfam" id="PF00206"/>
    </source>
</evidence>
<sequence length="456" mass="51242">MNNKLWGGRFTQPTDKFVEEFTASIGFEQRLGSYDIQGSKAHAEMLGRQEIISEADAQKIISGLDEILNKIESGKMEFSIALEDIHMNIEAQLIERIGPVGGKLHTGRSRNDQVAVDIRLYLRDEIDVILDYLKKLEAALIQQAENNLDIIMPGYTHLQTAQPVLYSHHMLAYREMISRDRSRLRDLRARFNLMPLGAGALAGTTFPIDREWTAKRLGFDGVTRNSLDSVSDRDFAIEFCSFASILMMHLSRLSEELILWSSADFNFIELSDAFCTGSSIMPQKKNPDVPELVRGKTGRVYGNLMALLTLMKSLPLAYNKDMQEDKEPLFDTIDTIKGSLKIFADMVVEMQVKGDNMRIAAARGFSTATDVADYCVRKGLPFRQAHEVVGKTVRYCVETGKDIPELSLAEFQSFSDLITADIYDYVTLEASVNARKATGGTAREAVERELKRLQNP</sequence>
<dbReference type="PRINTS" id="PR00149">
    <property type="entry name" value="FUMRATELYASE"/>
</dbReference>
<dbReference type="Gene3D" id="1.10.40.30">
    <property type="entry name" value="Fumarase/aspartase (C-terminal domain)"/>
    <property type="match status" value="1"/>
</dbReference>
<comment type="similarity">
    <text evidence="10">Belongs to the lyase 1 family. Argininosuccinate lyase subfamily.</text>
</comment>
<dbReference type="PANTHER" id="PTHR43814:SF1">
    <property type="entry name" value="ARGININOSUCCINATE LYASE"/>
    <property type="match status" value="1"/>
</dbReference>
<protein>
    <recommendedName>
        <fullName evidence="5 10">Argininosuccinate lyase</fullName>
        <shortName evidence="10">ASAL</shortName>
        <ecNumber evidence="5 10">4.3.2.1</ecNumber>
    </recommendedName>
    <alternativeName>
        <fullName evidence="10">Arginosuccinase</fullName>
    </alternativeName>
</protein>
<evidence type="ECO:0000256" key="3">
    <source>
        <dbReference type="ARBA" id="ARBA00004941"/>
    </source>
</evidence>
<proteinExistence type="inferred from homology"/>
<evidence type="ECO:0000256" key="2">
    <source>
        <dbReference type="ARBA" id="ARBA00004496"/>
    </source>
</evidence>
<dbReference type="Pfam" id="PF14698">
    <property type="entry name" value="ASL_C2"/>
    <property type="match status" value="1"/>
</dbReference>
<keyword evidence="7 10" id="KW-0055">Arginine biosynthesis</keyword>
<dbReference type="GO" id="GO:0005829">
    <property type="term" value="C:cytosol"/>
    <property type="evidence" value="ECO:0007669"/>
    <property type="project" value="TreeGrafter"/>
</dbReference>
<comment type="pathway">
    <text evidence="3 10">Amino-acid biosynthesis; L-arginine biosynthesis; L-arginine from L-ornithine and carbamoyl phosphate: step 3/3.</text>
</comment>
<dbReference type="InterPro" id="IPR024083">
    <property type="entry name" value="Fumarase/histidase_N"/>
</dbReference>
<evidence type="ECO:0000256" key="4">
    <source>
        <dbReference type="ARBA" id="ARBA00005552"/>
    </source>
</evidence>
<dbReference type="AlphaFoldDB" id="A0A1H3VWV7"/>
<organism evidence="13 14">
    <name type="scientific">Desulfuromusa kysingii</name>
    <dbReference type="NCBI Taxonomy" id="37625"/>
    <lineage>
        <taxon>Bacteria</taxon>
        <taxon>Pseudomonadati</taxon>
        <taxon>Thermodesulfobacteriota</taxon>
        <taxon>Desulfuromonadia</taxon>
        <taxon>Desulfuromonadales</taxon>
        <taxon>Geopsychrobacteraceae</taxon>
        <taxon>Desulfuromusa</taxon>
    </lineage>
</organism>
<dbReference type="InterPro" id="IPR029419">
    <property type="entry name" value="Arg_succ_lyase_C"/>
</dbReference>
<feature type="domain" description="Fumarate lyase N-terminal" evidence="11">
    <location>
        <begin position="8"/>
        <end position="302"/>
    </location>
</feature>
<dbReference type="NCBIfam" id="TIGR00838">
    <property type="entry name" value="argH"/>
    <property type="match status" value="1"/>
</dbReference>
<evidence type="ECO:0000256" key="9">
    <source>
        <dbReference type="ARBA" id="ARBA00023239"/>
    </source>
</evidence>
<name>A0A1H3VWV7_9BACT</name>
<evidence type="ECO:0000256" key="8">
    <source>
        <dbReference type="ARBA" id="ARBA00022605"/>
    </source>
</evidence>
<dbReference type="FunFam" id="1.10.275.10:FF:000002">
    <property type="entry name" value="Argininosuccinate lyase"/>
    <property type="match status" value="1"/>
</dbReference>
<dbReference type="SUPFAM" id="SSF48557">
    <property type="entry name" value="L-aspartase-like"/>
    <property type="match status" value="1"/>
</dbReference>
<dbReference type="InterPro" id="IPR008948">
    <property type="entry name" value="L-Aspartase-like"/>
</dbReference>
<gene>
    <name evidence="10" type="primary">argH</name>
    <name evidence="13" type="ORF">SAMN05660420_00333</name>
</gene>
<dbReference type="EMBL" id="FNQN01000001">
    <property type="protein sequence ID" value="SDZ79269.1"/>
    <property type="molecule type" value="Genomic_DNA"/>
</dbReference>
<evidence type="ECO:0000256" key="1">
    <source>
        <dbReference type="ARBA" id="ARBA00000985"/>
    </source>
</evidence>
<evidence type="ECO:0000256" key="5">
    <source>
        <dbReference type="ARBA" id="ARBA00012338"/>
    </source>
</evidence>
<dbReference type="PRINTS" id="PR00145">
    <property type="entry name" value="ARGSUCLYASE"/>
</dbReference>
<comment type="similarity">
    <text evidence="4">In the N-terminal section; belongs to the lyase 1 family. Argininosuccinate lyase subfamily.</text>
</comment>
<dbReference type="GO" id="GO:0004056">
    <property type="term" value="F:argininosuccinate lyase activity"/>
    <property type="evidence" value="ECO:0007669"/>
    <property type="project" value="UniProtKB-UniRule"/>
</dbReference>
<evidence type="ECO:0000313" key="14">
    <source>
        <dbReference type="Proteomes" id="UP000199409"/>
    </source>
</evidence>
<comment type="catalytic activity">
    <reaction evidence="1 10">
        <text>2-(N(omega)-L-arginino)succinate = fumarate + L-arginine</text>
        <dbReference type="Rhea" id="RHEA:24020"/>
        <dbReference type="ChEBI" id="CHEBI:29806"/>
        <dbReference type="ChEBI" id="CHEBI:32682"/>
        <dbReference type="ChEBI" id="CHEBI:57472"/>
        <dbReference type="EC" id="4.3.2.1"/>
    </reaction>
</comment>
<dbReference type="FunFam" id="1.10.40.30:FF:000001">
    <property type="entry name" value="Argininosuccinate lyase"/>
    <property type="match status" value="1"/>
</dbReference>
<dbReference type="InterPro" id="IPR020557">
    <property type="entry name" value="Fumarate_lyase_CS"/>
</dbReference>
<evidence type="ECO:0000313" key="13">
    <source>
        <dbReference type="EMBL" id="SDZ79269.1"/>
    </source>
</evidence>
<dbReference type="InterPro" id="IPR009049">
    <property type="entry name" value="Argininosuccinate_lyase"/>
</dbReference>
<accession>A0A1H3VWV7</accession>
<reference evidence="13 14" key="1">
    <citation type="submission" date="2016-10" db="EMBL/GenBank/DDBJ databases">
        <authorList>
            <person name="de Groot N.N."/>
        </authorList>
    </citation>
    <scope>NUCLEOTIDE SEQUENCE [LARGE SCALE GENOMIC DNA]</scope>
    <source>
        <strain evidence="13 14">DSM 7343</strain>
    </source>
</reference>
<dbReference type="FunFam" id="1.20.200.10:FF:000006">
    <property type="entry name" value="Argininosuccinate lyase"/>
    <property type="match status" value="1"/>
</dbReference>
<dbReference type="Gene3D" id="1.10.275.10">
    <property type="entry name" value="Fumarase/aspartase (N-terminal domain)"/>
    <property type="match status" value="1"/>
</dbReference>
<dbReference type="InterPro" id="IPR000362">
    <property type="entry name" value="Fumarate_lyase_fam"/>
</dbReference>
<dbReference type="HAMAP" id="MF_00006">
    <property type="entry name" value="Arg_succ_lyase"/>
    <property type="match status" value="1"/>
</dbReference>
<keyword evidence="6 10" id="KW-0963">Cytoplasm</keyword>
<dbReference type="Gene3D" id="1.20.200.10">
    <property type="entry name" value="Fumarase/aspartase (Central domain)"/>
    <property type="match status" value="1"/>
</dbReference>
<dbReference type="CDD" id="cd01359">
    <property type="entry name" value="Argininosuccinate_lyase"/>
    <property type="match status" value="1"/>
</dbReference>
<dbReference type="PROSITE" id="PS00163">
    <property type="entry name" value="FUMARATE_LYASES"/>
    <property type="match status" value="1"/>
</dbReference>
<dbReference type="InterPro" id="IPR022761">
    <property type="entry name" value="Fumarate_lyase_N"/>
</dbReference>
<dbReference type="UniPathway" id="UPA00068">
    <property type="reaction ID" value="UER00114"/>
</dbReference>
<evidence type="ECO:0000256" key="7">
    <source>
        <dbReference type="ARBA" id="ARBA00022571"/>
    </source>
</evidence>
<comment type="subcellular location">
    <subcellularLocation>
        <location evidence="2 10">Cytoplasm</location>
    </subcellularLocation>
</comment>
<evidence type="ECO:0000256" key="10">
    <source>
        <dbReference type="HAMAP-Rule" id="MF_00006"/>
    </source>
</evidence>
<dbReference type="Pfam" id="PF00206">
    <property type="entry name" value="Lyase_1"/>
    <property type="match status" value="1"/>
</dbReference>
<keyword evidence="14" id="KW-1185">Reference proteome</keyword>
<evidence type="ECO:0000259" key="12">
    <source>
        <dbReference type="Pfam" id="PF14698"/>
    </source>
</evidence>
<dbReference type="STRING" id="37625.SAMN05660420_00333"/>
<dbReference type="PANTHER" id="PTHR43814">
    <property type="entry name" value="ARGININOSUCCINATE LYASE"/>
    <property type="match status" value="1"/>
</dbReference>
<feature type="domain" description="Argininosuccinate lyase C-terminal" evidence="12">
    <location>
        <begin position="365"/>
        <end position="433"/>
    </location>
</feature>
<dbReference type="Proteomes" id="UP000199409">
    <property type="component" value="Unassembled WGS sequence"/>
</dbReference>
<keyword evidence="9 10" id="KW-0456">Lyase</keyword>
<dbReference type="EC" id="4.3.2.1" evidence="5 10"/>
<evidence type="ECO:0000256" key="6">
    <source>
        <dbReference type="ARBA" id="ARBA00022490"/>
    </source>
</evidence>